<dbReference type="Proteomes" id="UP001214250">
    <property type="component" value="Chromosome 1"/>
</dbReference>
<evidence type="ECO:0000313" key="2">
    <source>
        <dbReference type="EMBL" id="WDE95633.1"/>
    </source>
</evidence>
<gene>
    <name evidence="1" type="ORF">PQO03_06350</name>
    <name evidence="2" type="ORF">PQO03_07850</name>
</gene>
<proteinExistence type="predicted"/>
<organism evidence="1 3">
    <name type="scientific">Lentisphaera profundi</name>
    <dbReference type="NCBI Taxonomy" id="1658616"/>
    <lineage>
        <taxon>Bacteria</taxon>
        <taxon>Pseudomonadati</taxon>
        <taxon>Lentisphaerota</taxon>
        <taxon>Lentisphaeria</taxon>
        <taxon>Lentisphaerales</taxon>
        <taxon>Lentisphaeraceae</taxon>
        <taxon>Lentisphaera</taxon>
    </lineage>
</organism>
<dbReference type="SUPFAM" id="SSF49899">
    <property type="entry name" value="Concanavalin A-like lectins/glucanases"/>
    <property type="match status" value="1"/>
</dbReference>
<sequence length="325" mass="36665">MNIASKIISTLIVTQASLLAGQVAEWTFNNSKNTLADTSISQEHQATMVGKAARFGFKGYDKKTKYAARFEGTLDSMILVDKHQDFESKSFSCLVYTKSAVTRDGKYRSVLYARDQEGFCLYQGPRGNWQIWSKGYEPNWTKHIIAPVIEKQWEQFLISYNAKDVNPDNKKQGRLLVWLNGDLKVDTYSDYLPSMSKLSIGSNTVGTANYKGLIDHIELWNESILTLKEQPKQLSPLITEKDIKLAKIRLSELNFDSEAKISLTGDDAQFCFIKDQSIFLQKGTDLQTKTQLSINVNVSSGLIAQTCSIELYVPIANKMVSRIQK</sequence>
<name>A0ABY7VMS9_9BACT</name>
<evidence type="ECO:0008006" key="4">
    <source>
        <dbReference type="Google" id="ProtNLM"/>
    </source>
</evidence>
<dbReference type="InterPro" id="IPR013320">
    <property type="entry name" value="ConA-like_dom_sf"/>
</dbReference>
<dbReference type="EMBL" id="CP117811">
    <property type="protein sequence ID" value="WDE95340.1"/>
    <property type="molecule type" value="Genomic_DNA"/>
</dbReference>
<keyword evidence="3" id="KW-1185">Reference proteome</keyword>
<evidence type="ECO:0000313" key="3">
    <source>
        <dbReference type="Proteomes" id="UP001214250"/>
    </source>
</evidence>
<dbReference type="Gene3D" id="2.60.120.200">
    <property type="match status" value="1"/>
</dbReference>
<reference evidence="1 3" key="1">
    <citation type="submission" date="2023-02" db="EMBL/GenBank/DDBJ databases">
        <title>Genome sequence of Lentisphaera profundi SAORIC-696.</title>
        <authorList>
            <person name="Kim e."/>
            <person name="Cho J.-C."/>
            <person name="Choi A."/>
            <person name="Kang I."/>
        </authorList>
    </citation>
    <scope>NUCLEOTIDE SEQUENCE [LARGE SCALE GENOMIC DNA]</scope>
    <source>
        <strain evidence="1 3">SAORIC-696</strain>
    </source>
</reference>
<protein>
    <recommendedName>
        <fullName evidence="4">LamG-like jellyroll fold domain-containing protein</fullName>
    </recommendedName>
</protein>
<dbReference type="RefSeq" id="WP_274148809.1">
    <property type="nucleotide sequence ID" value="NZ_CP117811.1"/>
</dbReference>
<evidence type="ECO:0000313" key="1">
    <source>
        <dbReference type="EMBL" id="WDE95340.1"/>
    </source>
</evidence>
<dbReference type="EMBL" id="CP117811">
    <property type="protein sequence ID" value="WDE95633.1"/>
    <property type="molecule type" value="Genomic_DNA"/>
</dbReference>
<accession>A0ABY7VMS9</accession>